<proteinExistence type="predicted"/>
<reference evidence="1" key="1">
    <citation type="submission" date="2019-08" db="EMBL/GenBank/DDBJ databases">
        <authorList>
            <person name="Kucharzyk K."/>
            <person name="Murdoch R.W."/>
            <person name="Higgins S."/>
            <person name="Loffler F."/>
        </authorList>
    </citation>
    <scope>NUCLEOTIDE SEQUENCE</scope>
</reference>
<dbReference type="NCBIfam" id="TIGR03511">
    <property type="entry name" value="GldH_lipo"/>
    <property type="match status" value="1"/>
</dbReference>
<gene>
    <name evidence="1" type="ORF">SDC9_90508</name>
</gene>
<dbReference type="PROSITE" id="PS51257">
    <property type="entry name" value="PROKAR_LIPOPROTEIN"/>
    <property type="match status" value="1"/>
</dbReference>
<sequence length="154" mass="17936">MRNRRFIVFFVVIAFLSSCNEEAIYYRFHPIKNNDWSRQATVDFLLDSLSVDPDKRYDIMLDIVSSNQYPYQNIWLFVQQNMTDTAFVYDTIEIKLADSYGKWLGKGSAGLYQLSVPYKTSIALDPTRSYLIRIRQAMKDNPIKGIEKVGVLVK</sequence>
<dbReference type="AlphaFoldDB" id="A0A644ZVB3"/>
<comment type="caution">
    <text evidence="1">The sequence shown here is derived from an EMBL/GenBank/DDBJ whole genome shotgun (WGS) entry which is preliminary data.</text>
</comment>
<accession>A0A644ZVB3</accession>
<organism evidence="1">
    <name type="scientific">bioreactor metagenome</name>
    <dbReference type="NCBI Taxonomy" id="1076179"/>
    <lineage>
        <taxon>unclassified sequences</taxon>
        <taxon>metagenomes</taxon>
        <taxon>ecological metagenomes</taxon>
    </lineage>
</organism>
<evidence type="ECO:0000313" key="1">
    <source>
        <dbReference type="EMBL" id="MPM43831.1"/>
    </source>
</evidence>
<dbReference type="EMBL" id="VSSQ01010251">
    <property type="protein sequence ID" value="MPM43831.1"/>
    <property type="molecule type" value="Genomic_DNA"/>
</dbReference>
<dbReference type="Pfam" id="PF14109">
    <property type="entry name" value="GldH_lipo"/>
    <property type="match status" value="1"/>
</dbReference>
<protein>
    <recommendedName>
        <fullName evidence="2">Gliding motility lipoprotein GldH</fullName>
    </recommendedName>
</protein>
<evidence type="ECO:0008006" key="2">
    <source>
        <dbReference type="Google" id="ProtNLM"/>
    </source>
</evidence>
<dbReference type="InterPro" id="IPR020018">
    <property type="entry name" value="Motility-assoc_lipoprot_GldH"/>
</dbReference>
<name>A0A644ZVB3_9ZZZZ</name>